<feature type="transmembrane region" description="Helical" evidence="1">
    <location>
        <begin position="6"/>
        <end position="32"/>
    </location>
</feature>
<dbReference type="Proteomes" id="UP000093100">
    <property type="component" value="Unassembled WGS sequence"/>
</dbReference>
<dbReference type="EMBL" id="LFLK01000008">
    <property type="protein sequence ID" value="OCR90211.1"/>
    <property type="molecule type" value="Genomic_DNA"/>
</dbReference>
<gene>
    <name evidence="2" type="ORF">CFT12S02225_07525</name>
</gene>
<sequence length="105" mass="12065">MIELGAVAGFAAVAEKFGIVGILLLMIIYLVWNAHHDKKQCELKLLDIVNKLENNFEAIKTQIDVSNQIFKETIAFNEKFRDYVKDEIKDVKAKLEVLKDNQKRS</sequence>
<keyword evidence="1" id="KW-1133">Transmembrane helix</keyword>
<accession>A0AAX0HAC7</accession>
<name>A0AAX0HAC7_CAMFE</name>
<proteinExistence type="predicted"/>
<comment type="caution">
    <text evidence="2">The sequence shown here is derived from an EMBL/GenBank/DDBJ whole genome shotgun (WGS) entry which is preliminary data.</text>
</comment>
<protein>
    <submittedName>
        <fullName evidence="2">Uncharacterized protein</fullName>
    </submittedName>
</protein>
<evidence type="ECO:0000313" key="2">
    <source>
        <dbReference type="EMBL" id="OCR90211.1"/>
    </source>
</evidence>
<keyword evidence="1" id="KW-0472">Membrane</keyword>
<keyword evidence="1" id="KW-0812">Transmembrane</keyword>
<organism evidence="2 3">
    <name type="scientific">Campylobacter fetus subsp. testudinum</name>
    <dbReference type="NCBI Taxonomy" id="1507806"/>
    <lineage>
        <taxon>Bacteria</taxon>
        <taxon>Pseudomonadati</taxon>
        <taxon>Campylobacterota</taxon>
        <taxon>Epsilonproteobacteria</taxon>
        <taxon>Campylobacterales</taxon>
        <taxon>Campylobacteraceae</taxon>
        <taxon>Campylobacter</taxon>
    </lineage>
</organism>
<reference evidence="2 3" key="1">
    <citation type="journal article" date="2016" name="Genome Biol. Evol.">
        <title>Comparative Genomics of Campylobacter fetus from Reptiles and Mammals Reveals Divergent Evolution in Host-Associated Lineages.</title>
        <authorList>
            <person name="Gilbert M.J."/>
            <person name="Miller W.G."/>
            <person name="Yee E."/>
            <person name="Zomer A.L."/>
            <person name="van der Graaf-van Bloois L."/>
            <person name="Fitzgerald C."/>
            <person name="Forbes K.J."/>
            <person name="Meric G."/>
            <person name="Sheppard S.K."/>
            <person name="Wagenaar J.A."/>
            <person name="Duim B."/>
        </authorList>
    </citation>
    <scope>NUCLEOTIDE SEQUENCE [LARGE SCALE GENOMIC DNA]</scope>
    <source>
        <strain evidence="2 3">12S02225-3</strain>
    </source>
</reference>
<dbReference type="AlphaFoldDB" id="A0AAX0HAC7"/>
<dbReference type="RefSeq" id="WP_058909186.1">
    <property type="nucleotide sequence ID" value="NZ_JAAOXI010000035.1"/>
</dbReference>
<evidence type="ECO:0000256" key="1">
    <source>
        <dbReference type="SAM" id="Phobius"/>
    </source>
</evidence>
<evidence type="ECO:0000313" key="3">
    <source>
        <dbReference type="Proteomes" id="UP000093100"/>
    </source>
</evidence>